<dbReference type="Pfam" id="PF00990">
    <property type="entry name" value="GGDEF"/>
    <property type="match status" value="1"/>
</dbReference>
<proteinExistence type="predicted"/>
<name>E3BGA5_9VIBR</name>
<dbReference type="PANTHER" id="PTHR44757">
    <property type="entry name" value="DIGUANYLATE CYCLASE DGCP"/>
    <property type="match status" value="1"/>
</dbReference>
<evidence type="ECO:0000313" key="3">
    <source>
        <dbReference type="EMBL" id="EFP97918.1"/>
    </source>
</evidence>
<protein>
    <submittedName>
        <fullName evidence="3">C-di-GMP phosphodiesterase MbaA repressor of biofilm formation</fullName>
    </submittedName>
</protein>
<dbReference type="InterPro" id="IPR001633">
    <property type="entry name" value="EAL_dom"/>
</dbReference>
<dbReference type="InterPro" id="IPR043128">
    <property type="entry name" value="Rev_trsase/Diguanyl_cyclase"/>
</dbReference>
<organism evidence="3 4">
    <name type="scientific">Vibrio caribbeanicus ATCC BAA-2122</name>
    <dbReference type="NCBI Taxonomy" id="796620"/>
    <lineage>
        <taxon>Bacteria</taxon>
        <taxon>Pseudomonadati</taxon>
        <taxon>Pseudomonadota</taxon>
        <taxon>Gammaproteobacteria</taxon>
        <taxon>Vibrionales</taxon>
        <taxon>Vibrionaceae</taxon>
        <taxon>Vibrio</taxon>
    </lineage>
</organism>
<dbReference type="PANTHER" id="PTHR44757:SF2">
    <property type="entry name" value="BIOFILM ARCHITECTURE MAINTENANCE PROTEIN MBAA"/>
    <property type="match status" value="1"/>
</dbReference>
<dbReference type="Gene3D" id="3.20.20.450">
    <property type="entry name" value="EAL domain"/>
    <property type="match status" value="1"/>
</dbReference>
<dbReference type="Proteomes" id="UP000002943">
    <property type="component" value="Unassembled WGS sequence"/>
</dbReference>
<dbReference type="InterPro" id="IPR000160">
    <property type="entry name" value="GGDEF_dom"/>
</dbReference>
<dbReference type="InterPro" id="IPR035919">
    <property type="entry name" value="EAL_sf"/>
</dbReference>
<dbReference type="RefSeq" id="WP_009599983.1">
    <property type="nucleotide sequence ID" value="NZ_AEIU01000037.1"/>
</dbReference>
<dbReference type="Gene3D" id="3.30.70.270">
    <property type="match status" value="1"/>
</dbReference>
<sequence>MKLNTRVLLLVAPVILLSAAVSSYSIYFSQKEALLKREDSYLQLSMEKLAGHFRQSVTLLNSYAITLTKSDMIRYYMGQSTNPYREMKLIENLQATIENLQPNQLDDVSVAIVDNKDRVQFYADNQSDPFSTIDQHVLNYVSSTYKSTGETSHTGFTKNYQGQSILIRYDVVDQDTLGSPLSYNKDEVFLVIVSLSLSNFQQLKRILEFENDSSIFFSPIPIIKPGLTHSVELKPGLFATLDPAPYLTKQKLAQIEQRLMLSFGISSIGTMTLLLILLYRQVIQPITYLDRQLKEVEHNKRNNIKKIDNDSEIGRLSERFYDMYRELNLSYQKTKTMAENDHLTQLANRYQFQTHVEAILEEGAIESSAWILYIDLDNFKYVNDRYGHQVGDSLLVHFAEQIRKISTEYSELQQCDILASRLSGDEFAIFVQAARTKFYVDSLAKAILEPIQSSSHTLLSSFPITASIGIASYPNDGKTLEKLLSNADTAMYQAKRAGKNQIAQYSKELDDIVRRQNQIETALRNGDLEKEFTLLYQPYYDAKGLKVQGLEALLRWNSPKLGKVTPSEFIPISEQIGLFGTIDRWVIKRAFSEFHQLQSCFKHEVKLSINLSSAELDSLQLAHDIQSLARHYSVEVALIDFEITETFASDSQSFLLLHKLAHMGFNLTIDDFGSGYTSIAQLVEYPVQKIKFDREFLETLIKTNNQQVVKPLVDLCHSQSMMVTAEGIESREMHDWLAENKCDYMQGFYLSPPLSLEYLIDLFSQRKQSTDINEESYCNFTESSQN</sequence>
<dbReference type="InterPro" id="IPR052155">
    <property type="entry name" value="Biofilm_reg_signaling"/>
</dbReference>
<dbReference type="SMART" id="SM00052">
    <property type="entry name" value="EAL"/>
    <property type="match status" value="1"/>
</dbReference>
<dbReference type="InterPro" id="IPR029787">
    <property type="entry name" value="Nucleotide_cyclase"/>
</dbReference>
<dbReference type="STRING" id="796620.VIBC2010_02835"/>
<feature type="domain" description="EAL" evidence="1">
    <location>
        <begin position="516"/>
        <end position="767"/>
    </location>
</feature>
<dbReference type="CDD" id="cd01948">
    <property type="entry name" value="EAL"/>
    <property type="match status" value="1"/>
</dbReference>
<dbReference type="PROSITE" id="PS50883">
    <property type="entry name" value="EAL"/>
    <property type="match status" value="1"/>
</dbReference>
<dbReference type="NCBIfam" id="TIGR00254">
    <property type="entry name" value="GGDEF"/>
    <property type="match status" value="1"/>
</dbReference>
<keyword evidence="4" id="KW-1185">Reference proteome</keyword>
<gene>
    <name evidence="3" type="ORF">VIBC2010_02835</name>
</gene>
<evidence type="ECO:0000259" key="2">
    <source>
        <dbReference type="PROSITE" id="PS50887"/>
    </source>
</evidence>
<dbReference type="SUPFAM" id="SSF55073">
    <property type="entry name" value="Nucleotide cyclase"/>
    <property type="match status" value="1"/>
</dbReference>
<dbReference type="Pfam" id="PF00563">
    <property type="entry name" value="EAL"/>
    <property type="match status" value="1"/>
</dbReference>
<dbReference type="Gene3D" id="6.10.340.10">
    <property type="match status" value="1"/>
</dbReference>
<dbReference type="OrthoDB" id="8416215at2"/>
<dbReference type="SMART" id="SM00267">
    <property type="entry name" value="GGDEF"/>
    <property type="match status" value="1"/>
</dbReference>
<dbReference type="CDD" id="cd01949">
    <property type="entry name" value="GGDEF"/>
    <property type="match status" value="1"/>
</dbReference>
<accession>E3BGA5</accession>
<comment type="caution">
    <text evidence="3">The sequence shown here is derived from an EMBL/GenBank/DDBJ whole genome shotgun (WGS) entry which is preliminary data.</text>
</comment>
<dbReference type="PROSITE" id="PS50887">
    <property type="entry name" value="GGDEF"/>
    <property type="match status" value="1"/>
</dbReference>
<evidence type="ECO:0000313" key="4">
    <source>
        <dbReference type="Proteomes" id="UP000002943"/>
    </source>
</evidence>
<dbReference type="SUPFAM" id="SSF141868">
    <property type="entry name" value="EAL domain-like"/>
    <property type="match status" value="1"/>
</dbReference>
<feature type="domain" description="GGDEF" evidence="2">
    <location>
        <begin position="367"/>
        <end position="507"/>
    </location>
</feature>
<dbReference type="EMBL" id="AEIU01000037">
    <property type="protein sequence ID" value="EFP97918.1"/>
    <property type="molecule type" value="Genomic_DNA"/>
</dbReference>
<dbReference type="AlphaFoldDB" id="E3BGA5"/>
<reference evidence="3 4" key="1">
    <citation type="journal article" date="2012" name="Int. J. Syst. Evol. Microbiol.">
        <title>Vibrio caribbeanicus sp. nov., isolated from the marine sponge Scleritoderma cyanea.</title>
        <authorList>
            <person name="Hoffmann M."/>
            <person name="Monday S.R."/>
            <person name="Allard M.W."/>
            <person name="Strain E.A."/>
            <person name="Whittaker P."/>
            <person name="Naum M."/>
            <person name="McCarthy P.J."/>
            <person name="Lopez J.V."/>
            <person name="Fischer M."/>
            <person name="Brown E.W."/>
        </authorList>
    </citation>
    <scope>NUCLEOTIDE SEQUENCE [LARGE SCALE GENOMIC DNA]</scope>
    <source>
        <strain evidence="3 4">ATCC BAA-2122</strain>
    </source>
</reference>
<dbReference type="eggNOG" id="COG5001">
    <property type="taxonomic scope" value="Bacteria"/>
</dbReference>
<evidence type="ECO:0000259" key="1">
    <source>
        <dbReference type="PROSITE" id="PS50883"/>
    </source>
</evidence>